<evidence type="ECO:0000313" key="3">
    <source>
        <dbReference type="EMBL" id="KKU32959.1"/>
    </source>
</evidence>
<accession>A0A0G1PJG6</accession>
<dbReference type="PANTHER" id="PTHR10566">
    <property type="entry name" value="CHAPERONE-ACTIVITY OF BC1 COMPLEX CABC1 -RELATED"/>
    <property type="match status" value="1"/>
</dbReference>
<dbReference type="AlphaFoldDB" id="A0A0G1PJG6"/>
<dbReference type="Proteomes" id="UP000034794">
    <property type="component" value="Unassembled WGS sequence"/>
</dbReference>
<reference evidence="3 4" key="1">
    <citation type="journal article" date="2015" name="Nature">
        <title>rRNA introns, odd ribosomes, and small enigmatic genomes across a large radiation of phyla.</title>
        <authorList>
            <person name="Brown C.T."/>
            <person name="Hug L.A."/>
            <person name="Thomas B.C."/>
            <person name="Sharon I."/>
            <person name="Castelle C.J."/>
            <person name="Singh A."/>
            <person name="Wilkins M.J."/>
            <person name="Williams K.H."/>
            <person name="Banfield J.F."/>
        </authorList>
    </citation>
    <scope>NUCLEOTIDE SEQUENCE [LARGE SCALE GENOMIC DNA]</scope>
</reference>
<organism evidence="3 4">
    <name type="scientific">Candidatus Collierbacteria bacterium GW2011_GWA2_46_26</name>
    <dbReference type="NCBI Taxonomy" id="1618381"/>
    <lineage>
        <taxon>Bacteria</taxon>
        <taxon>Candidatus Collieribacteriota</taxon>
    </lineage>
</organism>
<evidence type="ECO:0000259" key="2">
    <source>
        <dbReference type="Pfam" id="PF03109"/>
    </source>
</evidence>
<feature type="domain" description="ABC1 atypical kinase-like" evidence="2">
    <location>
        <begin position="69"/>
        <end position="132"/>
    </location>
</feature>
<dbReference type="EMBL" id="LCMI01000007">
    <property type="protein sequence ID" value="KKU32959.1"/>
    <property type="molecule type" value="Genomic_DNA"/>
</dbReference>
<name>A0A0G1PJG6_9BACT</name>
<feature type="non-terminal residue" evidence="3">
    <location>
        <position position="132"/>
    </location>
</feature>
<comment type="similarity">
    <text evidence="1">Belongs to the protein kinase superfamily. ADCK protein kinase family.</text>
</comment>
<comment type="caution">
    <text evidence="3">The sequence shown here is derived from an EMBL/GenBank/DDBJ whole genome shotgun (WGS) entry which is preliminary data.</text>
</comment>
<dbReference type="PANTHER" id="PTHR10566:SF113">
    <property type="entry name" value="PROTEIN ACTIVITY OF BC1 COMPLEX KINASE 7, CHLOROPLASTIC"/>
    <property type="match status" value="1"/>
</dbReference>
<evidence type="ECO:0000256" key="1">
    <source>
        <dbReference type="ARBA" id="ARBA00009670"/>
    </source>
</evidence>
<sequence length="132" mass="14791">MRILQISKELLALSIQTKPWDKDGFASKTNAILIRKSLERLGSVFVKLGQMLALRPDFIPVIFCNELYKLLDQVPPFESKLALDILRHELGNNKFSKLLELNPNPVASASFAQVHKAKLANGDVVAVKIQRP</sequence>
<gene>
    <name evidence="3" type="ORF">UX47_C0007G0203</name>
</gene>
<evidence type="ECO:0000313" key="4">
    <source>
        <dbReference type="Proteomes" id="UP000034794"/>
    </source>
</evidence>
<dbReference type="Pfam" id="PF03109">
    <property type="entry name" value="ABC1"/>
    <property type="match status" value="1"/>
</dbReference>
<dbReference type="InterPro" id="IPR050154">
    <property type="entry name" value="UbiB_kinase"/>
</dbReference>
<proteinExistence type="inferred from homology"/>
<protein>
    <recommendedName>
        <fullName evidence="2">ABC1 atypical kinase-like domain-containing protein</fullName>
    </recommendedName>
</protein>
<dbReference type="InterPro" id="IPR004147">
    <property type="entry name" value="ABC1_dom"/>
</dbReference>